<protein>
    <submittedName>
        <fullName evidence="1">Uncharacterized protein</fullName>
    </submittedName>
</protein>
<organism evidence="1 2">
    <name type="scientific">Fusarium torreyae</name>
    <dbReference type="NCBI Taxonomy" id="1237075"/>
    <lineage>
        <taxon>Eukaryota</taxon>
        <taxon>Fungi</taxon>
        <taxon>Dikarya</taxon>
        <taxon>Ascomycota</taxon>
        <taxon>Pezizomycotina</taxon>
        <taxon>Sordariomycetes</taxon>
        <taxon>Hypocreomycetidae</taxon>
        <taxon>Hypocreales</taxon>
        <taxon>Nectriaceae</taxon>
        <taxon>Fusarium</taxon>
    </lineage>
</organism>
<proteinExistence type="predicted"/>
<dbReference type="Proteomes" id="UP001152049">
    <property type="component" value="Unassembled WGS sequence"/>
</dbReference>
<comment type="caution">
    <text evidence="1">The sequence shown here is derived from an EMBL/GenBank/DDBJ whole genome shotgun (WGS) entry which is preliminary data.</text>
</comment>
<dbReference type="EMBL" id="JAOQAZ010000028">
    <property type="protein sequence ID" value="KAJ4251452.1"/>
    <property type="molecule type" value="Genomic_DNA"/>
</dbReference>
<dbReference type="AlphaFoldDB" id="A0A9W8VCC1"/>
<sequence>MREFTFPADALRAFTKIIRRYEHLNKEKLHLGLRTIRFDQDLTWVYGLRRRTEKCSFVPEGSTVQSVPYPSWSWLGWTGSILSNGWDWNLDQRTKEGDSKSVLAFYSLLSDGGVSLIEDNVESSPPSFLENLTSKWKGETTISGSVVVPDASMISKSRSLEISDKDEISDEGKTSQKCTVPYDTGQLVFWTSHIEVPVWLEGPEGREELRVQMQDGFLKIDATFSGGASRTLRRFHEEDWVSDVEVDIDVDSSRAKVSLIVISRWFKTARSEDTGKLNIMMVEEKLPGSGVWSRLGLAVIDEKDWVELDLDWRLVILE</sequence>
<evidence type="ECO:0000313" key="2">
    <source>
        <dbReference type="Proteomes" id="UP001152049"/>
    </source>
</evidence>
<reference evidence="1" key="1">
    <citation type="submission" date="2022-09" db="EMBL/GenBank/DDBJ databases">
        <title>Fusarium specimens isolated from Avocado Roots.</title>
        <authorList>
            <person name="Stajich J."/>
            <person name="Roper C."/>
            <person name="Heimlech-Rivalta G."/>
        </authorList>
    </citation>
    <scope>NUCLEOTIDE SEQUENCE</scope>
    <source>
        <strain evidence="1">CF00136</strain>
    </source>
</reference>
<gene>
    <name evidence="1" type="ORF">NW762_011435</name>
</gene>
<evidence type="ECO:0000313" key="1">
    <source>
        <dbReference type="EMBL" id="KAJ4251452.1"/>
    </source>
</evidence>
<accession>A0A9W8VCC1</accession>
<name>A0A9W8VCC1_9HYPO</name>
<keyword evidence="2" id="KW-1185">Reference proteome</keyword>
<dbReference type="OrthoDB" id="5135333at2759"/>